<name>A0A099GKR0_9RHOB</name>
<comment type="function">
    <text evidence="5">Required for coenzyme pyrroloquinoline quinone (PQQ) biosynthesis. PQQ is probably formed by cross-linking a specific glutamate to a specific tyrosine residue and excising these residues from the peptide.</text>
</comment>
<evidence type="ECO:0000313" key="7">
    <source>
        <dbReference type="Proteomes" id="UP000029858"/>
    </source>
</evidence>
<reference evidence="6 7" key="2">
    <citation type="submission" date="2014-10" db="EMBL/GenBank/DDBJ databases">
        <title>Paracoccus sanguinis sp. nov., isolated from clinical specimens of New York State patients.</title>
        <authorList>
            <person name="Mingle L.A."/>
            <person name="Cole J.A."/>
            <person name="Lapierre P."/>
            <person name="Musser K.A."/>
        </authorList>
    </citation>
    <scope>NUCLEOTIDE SEQUENCE [LARGE SCALE GENOMIC DNA]</scope>
    <source>
        <strain evidence="6 7">5503</strain>
    </source>
</reference>
<evidence type="ECO:0000256" key="5">
    <source>
        <dbReference type="HAMAP-Rule" id="MF_00656"/>
    </source>
</evidence>
<dbReference type="GO" id="GO:0018189">
    <property type="term" value="P:pyrroloquinoline quinone biosynthetic process"/>
    <property type="evidence" value="ECO:0007669"/>
    <property type="project" value="UniProtKB-UniRule"/>
</dbReference>
<evidence type="ECO:0000256" key="3">
    <source>
        <dbReference type="ARBA" id="ARBA00015086"/>
    </source>
</evidence>
<dbReference type="NCBIfam" id="TIGR02107">
    <property type="entry name" value="PQQ_syn_pqqA"/>
    <property type="match status" value="1"/>
</dbReference>
<feature type="cross-link" description="Pyrroloquinoline quinone (Glu-Tyr)" evidence="5">
    <location>
        <begin position="16"/>
        <end position="20"/>
    </location>
</feature>
<comment type="similarity">
    <text evidence="2 5">Belongs to the PqqA family.</text>
</comment>
<dbReference type="HAMAP" id="MF_00656">
    <property type="entry name" value="PQQ_syn_PqqA"/>
    <property type="match status" value="1"/>
</dbReference>
<comment type="caution">
    <text evidence="6">The sequence shown here is derived from an EMBL/GenBank/DDBJ whole genome shotgun (WGS) entry which is preliminary data.</text>
</comment>
<evidence type="ECO:0000313" key="6">
    <source>
        <dbReference type="EMBL" id="KGJ23331.1"/>
    </source>
</evidence>
<dbReference type="InterPro" id="IPR011725">
    <property type="entry name" value="PQQ_synth_PqqA"/>
</dbReference>
<gene>
    <name evidence="5" type="primary">pqqA</name>
    <name evidence="6" type="ORF">IX56_02810</name>
</gene>
<dbReference type="RefSeq" id="WP_036707253.1">
    <property type="nucleotide sequence ID" value="NZ_JRKQ01000007.1"/>
</dbReference>
<comment type="pathway">
    <text evidence="1 5">Cofactor biosynthesis; pyrroloquinoline quinone biosynthesis.</text>
</comment>
<proteinExistence type="inferred from homology"/>
<evidence type="ECO:0000256" key="2">
    <source>
        <dbReference type="ARBA" id="ARBA00009325"/>
    </source>
</evidence>
<keyword evidence="4 5" id="KW-0884">PQQ biosynthesis</keyword>
<evidence type="ECO:0000256" key="4">
    <source>
        <dbReference type="ARBA" id="ARBA00022905"/>
    </source>
</evidence>
<dbReference type="UniPathway" id="UPA00539"/>
<sequence>MAWTKPILKEIARGMEINMYAPAEDEPVLF</sequence>
<dbReference type="Proteomes" id="UP000029858">
    <property type="component" value="Unassembled WGS sequence"/>
</dbReference>
<reference evidence="6 7" key="1">
    <citation type="submission" date="2014-09" db="EMBL/GenBank/DDBJ databases">
        <authorList>
            <person name="McGinnis J.M."/>
            <person name="Wolfgang W.J."/>
        </authorList>
    </citation>
    <scope>NUCLEOTIDE SEQUENCE [LARGE SCALE GENOMIC DNA]</scope>
    <source>
        <strain evidence="6 7">5503</strain>
    </source>
</reference>
<evidence type="ECO:0000256" key="1">
    <source>
        <dbReference type="ARBA" id="ARBA00004886"/>
    </source>
</evidence>
<organism evidence="6 7">
    <name type="scientific">Paracoccus sanguinis</name>
    <dbReference type="NCBI Taxonomy" id="1545044"/>
    <lineage>
        <taxon>Bacteria</taxon>
        <taxon>Pseudomonadati</taxon>
        <taxon>Pseudomonadota</taxon>
        <taxon>Alphaproteobacteria</taxon>
        <taxon>Rhodobacterales</taxon>
        <taxon>Paracoccaceae</taxon>
        <taxon>Paracoccus</taxon>
    </lineage>
</organism>
<dbReference type="Pfam" id="PF08042">
    <property type="entry name" value="PqqA"/>
    <property type="match status" value="1"/>
</dbReference>
<accession>A0A099GKR0</accession>
<dbReference type="AlphaFoldDB" id="A0A099GKR0"/>
<protein>
    <recommendedName>
        <fullName evidence="3 5">Coenzyme PQQ synthesis protein A</fullName>
    </recommendedName>
    <alternativeName>
        <fullName evidence="5">Pyrroloquinoline quinone biosynthesis protein A</fullName>
    </alternativeName>
</protein>
<dbReference type="EMBL" id="JRKQ01000007">
    <property type="protein sequence ID" value="KGJ23331.1"/>
    <property type="molecule type" value="Genomic_DNA"/>
</dbReference>